<evidence type="ECO:0000256" key="27">
    <source>
        <dbReference type="SAM" id="Coils"/>
    </source>
</evidence>
<dbReference type="Gene3D" id="3.30.200.20">
    <property type="entry name" value="Phosphorylase Kinase, domain 1"/>
    <property type="match status" value="1"/>
</dbReference>
<sequence>MDPGGGALVQQLLDPRSPLNIEGLLDAVTALVNDCNYPVLRKIKTIDQFVKKYEGHVRRISEMRLKGTDFELIKVIGRGAFGEVQLVRQTSTRQVYAMKLLNKDDMIKRSDSAFFWEERDIMAHAESDWIVRLHYAFQDARYLYMVMEYMPGGDLVNLITTYEVSEKWARFYIAELVEALAALHSMGYIHRDVKPDNMLIARNGHIKLADFGTCVKMNANGRVQCSTAVGTPDYIAPEVLCNQGREAEFGVEVDWWSVGVFLYELFVGETPFYADSIGNTYSNIMNFSTTLSFPDDTPISSTAKNLIRAFLSRADQRLGRDGAGSIRKHPFFQNAEWTFETLRDAQPPIVPELRGDDDTTNFQEVEADNDQGNDFQIPRAFTGNQLPFVGFTYTSELGPLRQFADALKDKNANPVQVQQQTAQIRPDPALTDELRRTKDELERTRREILERSADLEHQQLVLERAKQRGNEIESHANKLTERVHELERECDDLKVRQRGQGDLEERVRRLDTELNEHRLMAGALEAKLAKSLWYFLFILSALLFFSSVLICY</sequence>
<evidence type="ECO:0000256" key="12">
    <source>
        <dbReference type="ARBA" id="ARBA00022771"/>
    </source>
</evidence>
<keyword evidence="11 26" id="KW-0547">Nucleotide-binding</keyword>
<comment type="caution">
    <text evidence="31">The sequence shown here is derived from an EMBL/GenBank/DDBJ whole genome shotgun (WGS) entry which is preliminary data.</text>
</comment>
<dbReference type="GO" id="GO:0032154">
    <property type="term" value="C:cleavage furrow"/>
    <property type="evidence" value="ECO:0007669"/>
    <property type="project" value="UniProtKB-SubCell"/>
</dbReference>
<evidence type="ECO:0000256" key="15">
    <source>
        <dbReference type="ARBA" id="ARBA00022833"/>
    </source>
</evidence>
<feature type="non-terminal residue" evidence="31">
    <location>
        <position position="1"/>
    </location>
</feature>
<protein>
    <recommendedName>
        <fullName evidence="23">Rho-associated protein kinase let-502</fullName>
        <ecNumber evidence="5">2.7.11.1</ecNumber>
    </recommendedName>
    <alternativeName>
        <fullName evidence="24">Lethal protein 502</fullName>
    </alternativeName>
    <alternativeName>
        <fullName evidence="25">Rho-binding kinase let-502</fullName>
    </alternativeName>
</protein>
<dbReference type="InterPro" id="IPR017441">
    <property type="entry name" value="Protein_kinase_ATP_BS"/>
</dbReference>
<keyword evidence="13" id="KW-0418">Kinase</keyword>
<dbReference type="GO" id="GO:0048477">
    <property type="term" value="P:oogenesis"/>
    <property type="evidence" value="ECO:0007669"/>
    <property type="project" value="UniProtKB-KW"/>
</dbReference>
<evidence type="ECO:0000256" key="1">
    <source>
        <dbReference type="ARBA" id="ARBA00001946"/>
    </source>
</evidence>
<dbReference type="EC" id="2.7.11.1" evidence="5"/>
<dbReference type="InterPro" id="IPR000961">
    <property type="entry name" value="AGC-kinase_C"/>
</dbReference>
<feature type="domain" description="Protein kinase" evidence="29">
    <location>
        <begin position="70"/>
        <end position="332"/>
    </location>
</feature>
<dbReference type="InterPro" id="IPR008271">
    <property type="entry name" value="Ser/Thr_kinase_AS"/>
</dbReference>
<evidence type="ECO:0000256" key="22">
    <source>
        <dbReference type="ARBA" id="ARBA00065158"/>
    </source>
</evidence>
<dbReference type="PROSITE" id="PS00108">
    <property type="entry name" value="PROTEIN_KINASE_ST"/>
    <property type="match status" value="1"/>
</dbReference>
<comment type="function">
    <text evidence="21">Negatively regulates mel-11 to relieve the inhibition of mlc-4, allowing contraction of the circumferentially oriented microfilaments in epidermal cells and thereby regulating myosin II contractility during spermathecal contraction, cleavage furrow contraction in early embryos, and embryonic elongation and morphogenesis. Required for P-cell migration. May also play a role in oocyte cellularization.</text>
</comment>
<feature type="coiled-coil region" evidence="27">
    <location>
        <begin position="431"/>
        <end position="496"/>
    </location>
</feature>
<evidence type="ECO:0000256" key="9">
    <source>
        <dbReference type="ARBA" id="ARBA00022679"/>
    </source>
</evidence>
<dbReference type="GO" id="GO:1901888">
    <property type="term" value="P:regulation of cell junction assembly"/>
    <property type="evidence" value="ECO:0007669"/>
    <property type="project" value="TreeGrafter"/>
</dbReference>
<dbReference type="GO" id="GO:0000281">
    <property type="term" value="P:mitotic cytokinesis"/>
    <property type="evidence" value="ECO:0007669"/>
    <property type="project" value="TreeGrafter"/>
</dbReference>
<comment type="cofactor">
    <cofactor evidence="1">
        <name>Mg(2+)</name>
        <dbReference type="ChEBI" id="CHEBI:18420"/>
    </cofactor>
</comment>
<keyword evidence="6" id="KW-0963">Cytoplasm</keyword>
<comment type="subcellular location">
    <subcellularLocation>
        <location evidence="3">Cleavage furrow</location>
    </subcellularLocation>
    <subcellularLocation>
        <location evidence="2">Cytoplasm</location>
        <location evidence="2">Cytoskeleton</location>
    </subcellularLocation>
</comment>
<keyword evidence="20" id="KW-0206">Cytoskeleton</keyword>
<dbReference type="Gene3D" id="1.10.510.10">
    <property type="entry name" value="Transferase(Phosphotransferase) domain 1"/>
    <property type="match status" value="1"/>
</dbReference>
<keyword evidence="12" id="KW-0863">Zinc-finger</keyword>
<evidence type="ECO:0000256" key="23">
    <source>
        <dbReference type="ARBA" id="ARBA00068946"/>
    </source>
</evidence>
<dbReference type="PROSITE" id="PS50011">
    <property type="entry name" value="PROTEIN_KINASE_DOM"/>
    <property type="match status" value="1"/>
</dbReference>
<evidence type="ECO:0000256" key="17">
    <source>
        <dbReference type="ARBA" id="ARBA00022842"/>
    </source>
</evidence>
<dbReference type="GO" id="GO:0005737">
    <property type="term" value="C:cytoplasm"/>
    <property type="evidence" value="ECO:0007669"/>
    <property type="project" value="TreeGrafter"/>
</dbReference>
<keyword evidence="16 26" id="KW-0067">ATP-binding</keyword>
<dbReference type="FunFam" id="1.10.510.10:FF:000047">
    <property type="entry name" value="Rho-associated protein kinase 1"/>
    <property type="match status" value="1"/>
</dbReference>
<comment type="subunit">
    <text evidence="22">Interacts with rho-1.</text>
</comment>
<keyword evidence="18" id="KW-0896">Oogenesis</keyword>
<evidence type="ECO:0000313" key="31">
    <source>
        <dbReference type="EMBL" id="CAJ0571187.1"/>
    </source>
</evidence>
<name>A0AA36CMY8_9BILA</name>
<dbReference type="InterPro" id="IPR050839">
    <property type="entry name" value="Rho-assoc_Ser/Thr_Kinase"/>
</dbReference>
<keyword evidence="28" id="KW-0472">Membrane</keyword>
<dbReference type="SMART" id="SM00133">
    <property type="entry name" value="S_TK_X"/>
    <property type="match status" value="1"/>
</dbReference>
<evidence type="ECO:0000256" key="11">
    <source>
        <dbReference type="ARBA" id="ARBA00022741"/>
    </source>
</evidence>
<evidence type="ECO:0000256" key="13">
    <source>
        <dbReference type="ARBA" id="ARBA00022777"/>
    </source>
</evidence>
<evidence type="ECO:0000256" key="7">
    <source>
        <dbReference type="ARBA" id="ARBA00022527"/>
    </source>
</evidence>
<dbReference type="AlphaFoldDB" id="A0AA36CMY8"/>
<evidence type="ECO:0000256" key="2">
    <source>
        <dbReference type="ARBA" id="ARBA00004245"/>
    </source>
</evidence>
<keyword evidence="28" id="KW-1133">Transmembrane helix</keyword>
<feature type="transmembrane region" description="Helical" evidence="28">
    <location>
        <begin position="532"/>
        <end position="551"/>
    </location>
</feature>
<dbReference type="EMBL" id="CATQJA010002546">
    <property type="protein sequence ID" value="CAJ0571187.1"/>
    <property type="molecule type" value="Genomic_DNA"/>
</dbReference>
<dbReference type="Proteomes" id="UP001177023">
    <property type="component" value="Unassembled WGS sequence"/>
</dbReference>
<dbReference type="PANTHER" id="PTHR22988:SF73">
    <property type="entry name" value="RHO-ASSOCIATED PROTEIN KINASE"/>
    <property type="match status" value="1"/>
</dbReference>
<evidence type="ECO:0000256" key="20">
    <source>
        <dbReference type="ARBA" id="ARBA00023212"/>
    </source>
</evidence>
<evidence type="ECO:0000256" key="26">
    <source>
        <dbReference type="PROSITE-ProRule" id="PRU10141"/>
    </source>
</evidence>
<evidence type="ECO:0000256" key="5">
    <source>
        <dbReference type="ARBA" id="ARBA00012513"/>
    </source>
</evidence>
<evidence type="ECO:0000259" key="30">
    <source>
        <dbReference type="PROSITE" id="PS51285"/>
    </source>
</evidence>
<gene>
    <name evidence="31" type="ORF">MSPICULIGERA_LOCUS9609</name>
</gene>
<dbReference type="SUPFAM" id="SSF56112">
    <property type="entry name" value="Protein kinase-like (PK-like)"/>
    <property type="match status" value="1"/>
</dbReference>
<evidence type="ECO:0000256" key="18">
    <source>
        <dbReference type="ARBA" id="ARBA00022943"/>
    </source>
</evidence>
<dbReference type="GO" id="GO:0005524">
    <property type="term" value="F:ATP binding"/>
    <property type="evidence" value="ECO:0007669"/>
    <property type="project" value="UniProtKB-UniRule"/>
</dbReference>
<evidence type="ECO:0000256" key="28">
    <source>
        <dbReference type="SAM" id="Phobius"/>
    </source>
</evidence>
<dbReference type="GO" id="GO:0048598">
    <property type="term" value="P:embryonic morphogenesis"/>
    <property type="evidence" value="ECO:0007669"/>
    <property type="project" value="TreeGrafter"/>
</dbReference>
<keyword evidence="19 27" id="KW-0175">Coiled coil</keyword>
<dbReference type="GO" id="GO:0030866">
    <property type="term" value="P:cortical actin cytoskeleton organization"/>
    <property type="evidence" value="ECO:0007669"/>
    <property type="project" value="TreeGrafter"/>
</dbReference>
<dbReference type="FunFam" id="3.30.200.20:FF:000072">
    <property type="entry name" value="Rho-associated protein kinase 2"/>
    <property type="match status" value="1"/>
</dbReference>
<evidence type="ECO:0000313" key="32">
    <source>
        <dbReference type="Proteomes" id="UP001177023"/>
    </source>
</evidence>
<evidence type="ECO:0000256" key="19">
    <source>
        <dbReference type="ARBA" id="ARBA00023054"/>
    </source>
</evidence>
<dbReference type="PROSITE" id="PS00107">
    <property type="entry name" value="PROTEIN_KINASE_ATP"/>
    <property type="match status" value="1"/>
</dbReference>
<keyword evidence="32" id="KW-1185">Reference proteome</keyword>
<keyword evidence="15" id="KW-0862">Zinc</keyword>
<dbReference type="GO" id="GO:0031032">
    <property type="term" value="P:actomyosin structure organization"/>
    <property type="evidence" value="ECO:0007669"/>
    <property type="project" value="TreeGrafter"/>
</dbReference>
<dbReference type="PROSITE" id="PS51285">
    <property type="entry name" value="AGC_KINASE_CTER"/>
    <property type="match status" value="1"/>
</dbReference>
<evidence type="ECO:0000256" key="14">
    <source>
        <dbReference type="ARBA" id="ARBA00022782"/>
    </source>
</evidence>
<evidence type="ECO:0000256" key="8">
    <source>
        <dbReference type="ARBA" id="ARBA00022553"/>
    </source>
</evidence>
<evidence type="ECO:0000256" key="3">
    <source>
        <dbReference type="ARBA" id="ARBA00004626"/>
    </source>
</evidence>
<keyword evidence="9" id="KW-0808">Transferase</keyword>
<feature type="domain" description="AGC-kinase C-terminal" evidence="30">
    <location>
        <begin position="333"/>
        <end position="403"/>
    </location>
</feature>
<evidence type="ECO:0000256" key="21">
    <source>
        <dbReference type="ARBA" id="ARBA00053856"/>
    </source>
</evidence>
<evidence type="ECO:0000256" key="24">
    <source>
        <dbReference type="ARBA" id="ARBA00079005"/>
    </source>
</evidence>
<keyword evidence="17" id="KW-0460">Magnesium</keyword>
<dbReference type="GO" id="GO:0072518">
    <property type="term" value="F:Rho-dependent protein serine/threonine kinase activity"/>
    <property type="evidence" value="ECO:0007669"/>
    <property type="project" value="TreeGrafter"/>
</dbReference>
<keyword evidence="8" id="KW-0597">Phosphoprotein</keyword>
<keyword evidence="10" id="KW-0479">Metal-binding</keyword>
<evidence type="ECO:0000259" key="29">
    <source>
        <dbReference type="PROSITE" id="PS50011"/>
    </source>
</evidence>
<dbReference type="PANTHER" id="PTHR22988">
    <property type="entry name" value="MYOTONIC DYSTROPHY S/T KINASE-RELATED"/>
    <property type="match status" value="1"/>
</dbReference>
<dbReference type="InterPro" id="IPR011009">
    <property type="entry name" value="Kinase-like_dom_sf"/>
</dbReference>
<keyword evidence="14" id="KW-0221">Differentiation</keyword>
<evidence type="ECO:0000256" key="10">
    <source>
        <dbReference type="ARBA" id="ARBA00022723"/>
    </source>
</evidence>
<dbReference type="Pfam" id="PF00069">
    <property type="entry name" value="Pkinase"/>
    <property type="match status" value="1"/>
</dbReference>
<organism evidence="31 32">
    <name type="scientific">Mesorhabditis spiculigera</name>
    <dbReference type="NCBI Taxonomy" id="96644"/>
    <lineage>
        <taxon>Eukaryota</taxon>
        <taxon>Metazoa</taxon>
        <taxon>Ecdysozoa</taxon>
        <taxon>Nematoda</taxon>
        <taxon>Chromadorea</taxon>
        <taxon>Rhabditida</taxon>
        <taxon>Rhabditina</taxon>
        <taxon>Rhabditomorpha</taxon>
        <taxon>Rhabditoidea</taxon>
        <taxon>Rhabditidae</taxon>
        <taxon>Mesorhabditinae</taxon>
        <taxon>Mesorhabditis</taxon>
    </lineage>
</organism>
<keyword evidence="28" id="KW-0812">Transmembrane</keyword>
<accession>A0AA36CMY8</accession>
<proteinExistence type="inferred from homology"/>
<dbReference type="SMART" id="SM00220">
    <property type="entry name" value="S_TKc"/>
    <property type="match status" value="1"/>
</dbReference>
<evidence type="ECO:0000256" key="16">
    <source>
        <dbReference type="ARBA" id="ARBA00022840"/>
    </source>
</evidence>
<comment type="similarity">
    <text evidence="4">Belongs to the protein kinase superfamily. AGC Ser/Thr protein kinase family.</text>
</comment>
<reference evidence="31" key="1">
    <citation type="submission" date="2023-06" db="EMBL/GenBank/DDBJ databases">
        <authorList>
            <person name="Delattre M."/>
        </authorList>
    </citation>
    <scope>NUCLEOTIDE SEQUENCE</scope>
    <source>
        <strain evidence="31">AF72</strain>
    </source>
</reference>
<dbReference type="InterPro" id="IPR000719">
    <property type="entry name" value="Prot_kinase_dom"/>
</dbReference>
<evidence type="ECO:0000256" key="4">
    <source>
        <dbReference type="ARBA" id="ARBA00009903"/>
    </source>
</evidence>
<dbReference type="GO" id="GO:0008270">
    <property type="term" value="F:zinc ion binding"/>
    <property type="evidence" value="ECO:0007669"/>
    <property type="project" value="UniProtKB-KW"/>
</dbReference>
<keyword evidence="7" id="KW-0723">Serine/threonine-protein kinase</keyword>
<feature type="binding site" evidence="26">
    <location>
        <position position="99"/>
    </location>
    <ligand>
        <name>ATP</name>
        <dbReference type="ChEBI" id="CHEBI:30616"/>
    </ligand>
</feature>
<evidence type="ECO:0000256" key="6">
    <source>
        <dbReference type="ARBA" id="ARBA00022490"/>
    </source>
</evidence>
<dbReference type="GO" id="GO:0005856">
    <property type="term" value="C:cytoskeleton"/>
    <property type="evidence" value="ECO:0007669"/>
    <property type="project" value="UniProtKB-SubCell"/>
</dbReference>
<dbReference type="GO" id="GO:0007266">
    <property type="term" value="P:Rho protein signal transduction"/>
    <property type="evidence" value="ECO:0007669"/>
    <property type="project" value="TreeGrafter"/>
</dbReference>
<evidence type="ECO:0000256" key="25">
    <source>
        <dbReference type="ARBA" id="ARBA00082807"/>
    </source>
</evidence>